<dbReference type="InterPro" id="IPR024034">
    <property type="entry name" value="ATPase_F1/V1_b/a_C"/>
</dbReference>
<sequence>MNVGYLDKVMGVVIDAVFPDGVLPGIHNALIIRPPEAPVLTFEVQEHINSKTVRAIALGLTNGLRRGMEVIDTDQPISVPVGRETLGRMFDVLGNPIDNLPAPQTSQRHPIHVTSPSLATQKMVNEPYITGVKVLDLLMPFPKGGKVGLIGGAGVGKTVLMIELMRNTIREHSGIVLFAGVGERSREGNDLWLDMKSSGVIDNAILVFGQMNEPPGARMRVPLTALTMAEYFRDHESRSVLVFIDNIFRYIQAGSEVSALLGRLPSAVGYQPTLESEMGELQERITTTSNGSVTSIQAVYVPADDLTDPAVTATFAHLDATCVLSRRLAGLGFYPAIDPLQSNSSLMNPSAIGSRHFTIANRVRSSLARYEELQDVIAILGMDELSEDDQLLVQRARRVQKFLTQPFFVSEPYTGLEGRFVTLEDTLSGFEQILNGEMDAYPEQAFYMVGSIQEVKQKAEQMAQERETERESG</sequence>
<reference evidence="14 15" key="1">
    <citation type="submission" date="2018-08" db="EMBL/GenBank/DDBJ databases">
        <title>Genomic Encyclopedia of Type Strains, Phase IV (KMG-IV): sequencing the most valuable type-strain genomes for metagenomic binning, comparative biology and taxonomic classification.</title>
        <authorList>
            <person name="Goeker M."/>
        </authorList>
    </citation>
    <scope>NUCLEOTIDE SEQUENCE [LARGE SCALE GENOMIC DNA]</scope>
    <source>
        <strain evidence="14 15">DSM 23923</strain>
    </source>
</reference>
<evidence type="ECO:0000259" key="13">
    <source>
        <dbReference type="SMART" id="SM00382"/>
    </source>
</evidence>
<evidence type="ECO:0000256" key="4">
    <source>
        <dbReference type="ARBA" id="ARBA00022741"/>
    </source>
</evidence>
<dbReference type="CDD" id="cd18110">
    <property type="entry name" value="ATP-synt_F1_beta_C"/>
    <property type="match status" value="1"/>
</dbReference>
<dbReference type="GO" id="GO:0005886">
    <property type="term" value="C:plasma membrane"/>
    <property type="evidence" value="ECO:0007669"/>
    <property type="project" value="UniProtKB-SubCell"/>
</dbReference>
<dbReference type="PROSITE" id="PS00152">
    <property type="entry name" value="ATPASE_ALPHA_BETA"/>
    <property type="match status" value="1"/>
</dbReference>
<dbReference type="InterPro" id="IPR004100">
    <property type="entry name" value="ATPase_F1/V1/A1_a/bsu_N"/>
</dbReference>
<dbReference type="InterPro" id="IPR003593">
    <property type="entry name" value="AAA+_ATPase"/>
</dbReference>
<dbReference type="InterPro" id="IPR055190">
    <property type="entry name" value="ATP-synt_VA_C"/>
</dbReference>
<dbReference type="FunFam" id="1.10.1140.10:FF:000005">
    <property type="entry name" value="ATP synthase subunit beta"/>
    <property type="match status" value="1"/>
</dbReference>
<evidence type="ECO:0000256" key="12">
    <source>
        <dbReference type="HAMAP-Rule" id="MF_01347"/>
    </source>
</evidence>
<evidence type="ECO:0000256" key="5">
    <source>
        <dbReference type="ARBA" id="ARBA00022781"/>
    </source>
</evidence>
<dbReference type="Pfam" id="PF22919">
    <property type="entry name" value="ATP-synt_VA_C"/>
    <property type="match status" value="1"/>
</dbReference>
<dbReference type="PANTHER" id="PTHR15184">
    <property type="entry name" value="ATP SYNTHASE"/>
    <property type="match status" value="1"/>
</dbReference>
<keyword evidence="7 12" id="KW-1278">Translocase</keyword>
<evidence type="ECO:0000256" key="9">
    <source>
        <dbReference type="ARBA" id="ARBA00023136"/>
    </source>
</evidence>
<dbReference type="CDD" id="cd18115">
    <property type="entry name" value="ATP-synt_F1_beta_N"/>
    <property type="match status" value="1"/>
</dbReference>
<dbReference type="InterPro" id="IPR020003">
    <property type="entry name" value="ATPase_a/bsu_AS"/>
</dbReference>
<dbReference type="SUPFAM" id="SSF52540">
    <property type="entry name" value="P-loop containing nucleoside triphosphate hydrolases"/>
    <property type="match status" value="1"/>
</dbReference>
<keyword evidence="15" id="KW-1185">Reference proteome</keyword>
<comment type="caution">
    <text evidence="14">The sequence shown here is derived from an EMBL/GenBank/DDBJ whole genome shotgun (WGS) entry which is preliminary data.</text>
</comment>
<dbReference type="GO" id="GO:0046933">
    <property type="term" value="F:proton-transporting ATP synthase activity, rotational mechanism"/>
    <property type="evidence" value="ECO:0007669"/>
    <property type="project" value="UniProtKB-UniRule"/>
</dbReference>
<proteinExistence type="inferred from homology"/>
<dbReference type="SUPFAM" id="SSF47917">
    <property type="entry name" value="C-terminal domain of alpha and beta subunits of F1 ATP synthase"/>
    <property type="match status" value="1"/>
</dbReference>
<dbReference type="GO" id="GO:0045259">
    <property type="term" value="C:proton-transporting ATP synthase complex"/>
    <property type="evidence" value="ECO:0007669"/>
    <property type="project" value="UniProtKB-KW"/>
</dbReference>
<dbReference type="Gene3D" id="2.40.10.170">
    <property type="match status" value="1"/>
</dbReference>
<keyword evidence="10 12" id="KW-0139">CF(1)</keyword>
<dbReference type="AlphaFoldDB" id="A0A347ZV51"/>
<evidence type="ECO:0000313" key="14">
    <source>
        <dbReference type="EMBL" id="REG10232.1"/>
    </source>
</evidence>
<dbReference type="InterPro" id="IPR036121">
    <property type="entry name" value="ATPase_F1/V1/A1_a/bsu_N_sf"/>
</dbReference>
<dbReference type="Gene3D" id="3.40.50.300">
    <property type="entry name" value="P-loop containing nucleotide triphosphate hydrolases"/>
    <property type="match status" value="1"/>
</dbReference>
<comment type="subcellular location">
    <subcellularLocation>
        <location evidence="12">Cell membrane</location>
        <topology evidence="12">Peripheral membrane protein</topology>
    </subcellularLocation>
    <subcellularLocation>
        <location evidence="1">Membrane</location>
        <topology evidence="1">Peripheral membrane protein</topology>
    </subcellularLocation>
</comment>
<comment type="catalytic activity">
    <reaction evidence="12">
        <text>ATP + H2O + 4 H(+)(in) = ADP + phosphate + 5 H(+)(out)</text>
        <dbReference type="Rhea" id="RHEA:57720"/>
        <dbReference type="ChEBI" id="CHEBI:15377"/>
        <dbReference type="ChEBI" id="CHEBI:15378"/>
        <dbReference type="ChEBI" id="CHEBI:30616"/>
        <dbReference type="ChEBI" id="CHEBI:43474"/>
        <dbReference type="ChEBI" id="CHEBI:456216"/>
        <dbReference type="EC" id="7.1.2.2"/>
    </reaction>
</comment>
<evidence type="ECO:0000256" key="1">
    <source>
        <dbReference type="ARBA" id="ARBA00004170"/>
    </source>
</evidence>
<feature type="binding site" evidence="12">
    <location>
        <begin position="151"/>
        <end position="158"/>
    </location>
    <ligand>
        <name>ATP</name>
        <dbReference type="ChEBI" id="CHEBI:30616"/>
    </ligand>
</feature>
<dbReference type="InterPro" id="IPR000194">
    <property type="entry name" value="ATPase_F1/V1/A1_a/bsu_nucl-bd"/>
</dbReference>
<dbReference type="OrthoDB" id="9801639at2"/>
<dbReference type="Proteomes" id="UP000256388">
    <property type="component" value="Unassembled WGS sequence"/>
</dbReference>
<dbReference type="Pfam" id="PF00006">
    <property type="entry name" value="ATP-synt_ab"/>
    <property type="match status" value="1"/>
</dbReference>
<evidence type="ECO:0000313" key="15">
    <source>
        <dbReference type="Proteomes" id="UP000256388"/>
    </source>
</evidence>
<name>A0A347ZV51_9CHLR</name>
<dbReference type="NCBIfam" id="TIGR01039">
    <property type="entry name" value="atpD"/>
    <property type="match status" value="1"/>
</dbReference>
<protein>
    <recommendedName>
        <fullName evidence="12">ATP synthase subunit beta</fullName>
        <ecNumber evidence="12">7.1.2.2</ecNumber>
    </recommendedName>
    <alternativeName>
        <fullName evidence="12">ATP synthase F1 sector subunit beta</fullName>
    </alternativeName>
    <alternativeName>
        <fullName evidence="12">F-ATPase subunit beta</fullName>
    </alternativeName>
</protein>
<evidence type="ECO:0000256" key="11">
    <source>
        <dbReference type="ARBA" id="ARBA00023310"/>
    </source>
</evidence>
<dbReference type="InterPro" id="IPR050053">
    <property type="entry name" value="ATPase_alpha/beta_chains"/>
</dbReference>
<dbReference type="Gene3D" id="1.10.1140.10">
    <property type="entry name" value="Bovine Mitochondrial F1-atpase, Atp Synthase Beta Chain, Chain D, domain 3"/>
    <property type="match status" value="1"/>
</dbReference>
<keyword evidence="4 12" id="KW-0547">Nucleotide-binding</keyword>
<dbReference type="EMBL" id="QUMS01000001">
    <property type="protein sequence ID" value="REG10232.1"/>
    <property type="molecule type" value="Genomic_DNA"/>
</dbReference>
<accession>A0A347ZV51</accession>
<dbReference type="EC" id="7.1.2.2" evidence="12"/>
<keyword evidence="6 12" id="KW-0067">ATP-binding</keyword>
<feature type="domain" description="AAA+ ATPase" evidence="13">
    <location>
        <begin position="143"/>
        <end position="321"/>
    </location>
</feature>
<dbReference type="PANTHER" id="PTHR15184:SF71">
    <property type="entry name" value="ATP SYNTHASE SUBUNIT BETA, MITOCHONDRIAL"/>
    <property type="match status" value="1"/>
</dbReference>
<dbReference type="HAMAP" id="MF_01347">
    <property type="entry name" value="ATP_synth_beta_bact"/>
    <property type="match status" value="1"/>
</dbReference>
<keyword evidence="12" id="KW-1003">Cell membrane</keyword>
<keyword evidence="9 12" id="KW-0472">Membrane</keyword>
<evidence type="ECO:0000256" key="8">
    <source>
        <dbReference type="ARBA" id="ARBA00023065"/>
    </source>
</evidence>
<dbReference type="FunFam" id="3.40.50.300:FF:001630">
    <property type="entry name" value="ATP synthase subunit beta"/>
    <property type="match status" value="1"/>
</dbReference>
<dbReference type="RefSeq" id="WP_116223424.1">
    <property type="nucleotide sequence ID" value="NZ_AP018437.1"/>
</dbReference>
<evidence type="ECO:0000256" key="10">
    <source>
        <dbReference type="ARBA" id="ARBA00023196"/>
    </source>
</evidence>
<dbReference type="SUPFAM" id="SSF50615">
    <property type="entry name" value="N-terminal domain of alpha and beta subunits of F1 ATP synthase"/>
    <property type="match status" value="1"/>
</dbReference>
<evidence type="ECO:0000256" key="3">
    <source>
        <dbReference type="ARBA" id="ARBA00022448"/>
    </source>
</evidence>
<comment type="similarity">
    <text evidence="2 12">Belongs to the ATPase alpha/beta chains family.</text>
</comment>
<gene>
    <name evidence="12" type="primary">atpD</name>
    <name evidence="14" type="ORF">DFR64_0084</name>
</gene>
<organism evidence="14 15">
    <name type="scientific">Pelolinea submarina</name>
    <dbReference type="NCBI Taxonomy" id="913107"/>
    <lineage>
        <taxon>Bacteria</taxon>
        <taxon>Bacillati</taxon>
        <taxon>Chloroflexota</taxon>
        <taxon>Anaerolineae</taxon>
        <taxon>Anaerolineales</taxon>
        <taxon>Anaerolineaceae</taxon>
        <taxon>Pelolinea</taxon>
    </lineage>
</organism>
<evidence type="ECO:0000256" key="7">
    <source>
        <dbReference type="ARBA" id="ARBA00022967"/>
    </source>
</evidence>
<dbReference type="CDD" id="cd01133">
    <property type="entry name" value="F1-ATPase_beta_CD"/>
    <property type="match status" value="1"/>
</dbReference>
<keyword evidence="5 12" id="KW-0375">Hydrogen ion transport</keyword>
<comment type="function">
    <text evidence="12">Produces ATP from ADP in the presence of a proton gradient across the membrane. The catalytic sites are hosted primarily by the beta subunits.</text>
</comment>
<keyword evidence="11 12" id="KW-0066">ATP synthesis</keyword>
<dbReference type="InterPro" id="IPR005722">
    <property type="entry name" value="ATP_synth_F1_bsu"/>
</dbReference>
<dbReference type="SMART" id="SM00382">
    <property type="entry name" value="AAA"/>
    <property type="match status" value="1"/>
</dbReference>
<keyword evidence="8 12" id="KW-0406">Ion transport</keyword>
<keyword evidence="3 12" id="KW-0813">Transport</keyword>
<dbReference type="InterPro" id="IPR027417">
    <property type="entry name" value="P-loop_NTPase"/>
</dbReference>
<dbReference type="Pfam" id="PF02874">
    <property type="entry name" value="ATP-synt_ab_N"/>
    <property type="match status" value="1"/>
</dbReference>
<dbReference type="GO" id="GO:0005524">
    <property type="term" value="F:ATP binding"/>
    <property type="evidence" value="ECO:0007669"/>
    <property type="project" value="UniProtKB-UniRule"/>
</dbReference>
<evidence type="ECO:0000256" key="2">
    <source>
        <dbReference type="ARBA" id="ARBA00008936"/>
    </source>
</evidence>
<evidence type="ECO:0000256" key="6">
    <source>
        <dbReference type="ARBA" id="ARBA00022840"/>
    </source>
</evidence>